<dbReference type="Proteomes" id="UP000639973">
    <property type="component" value="Unassembled WGS sequence"/>
</dbReference>
<organism evidence="1 2">
    <name type="scientific">Deinococcus aerolatus</name>
    <dbReference type="NCBI Taxonomy" id="522487"/>
    <lineage>
        <taxon>Bacteria</taxon>
        <taxon>Thermotogati</taxon>
        <taxon>Deinococcota</taxon>
        <taxon>Deinococci</taxon>
        <taxon>Deinococcales</taxon>
        <taxon>Deinococcaceae</taxon>
        <taxon>Deinococcus</taxon>
    </lineage>
</organism>
<accession>A0ABQ2GCC3</accession>
<gene>
    <name evidence="1" type="ORF">GCM10010840_23770</name>
</gene>
<dbReference type="RefSeq" id="WP_188972241.1">
    <property type="nucleotide sequence ID" value="NZ_BMOL01000011.1"/>
</dbReference>
<name>A0ABQ2GCC3_9DEIO</name>
<protein>
    <submittedName>
        <fullName evidence="1">Uncharacterized protein</fullName>
    </submittedName>
</protein>
<comment type="caution">
    <text evidence="1">The sequence shown here is derived from an EMBL/GenBank/DDBJ whole genome shotgun (WGS) entry which is preliminary data.</text>
</comment>
<proteinExistence type="predicted"/>
<evidence type="ECO:0000313" key="2">
    <source>
        <dbReference type="Proteomes" id="UP000639973"/>
    </source>
</evidence>
<sequence length="365" mass="41294">MAKTALVELRRELRKERQQREGPADVRLLNSVSPQTYNQFTRYFDEAMESAASIGAVGTEAIASDAYDIQADGRRHSNLRTLYVLFQRGLSPTYQSVQNSPRYYTRGVSLSQLSPKVRQALFGGAWHLDLAAAQLAILAQLWKLPNWQRILESAVHGHQSSRIEVWVPLLRAVGLEGLEHKRAFKTLVYSAAYGMSRRNLLKKAAEAFGEERAAALFKTSLMRELLVGRTKRMTRLMDEGGIKDPISGTFITLESREKISKPTDPLKSARHLNATVRSLMAYEAQAVELDLMQPVLDRMRKDARFRVVLWLHDGCYITTGSVADNFVFSRPRRREGHLPVCPSTATRNGGVLRYEATKIRRLTSY</sequence>
<dbReference type="InterPro" id="IPR043502">
    <property type="entry name" value="DNA/RNA_pol_sf"/>
</dbReference>
<dbReference type="SUPFAM" id="SSF56672">
    <property type="entry name" value="DNA/RNA polymerases"/>
    <property type="match status" value="1"/>
</dbReference>
<evidence type="ECO:0000313" key="1">
    <source>
        <dbReference type="EMBL" id="GGL85099.1"/>
    </source>
</evidence>
<dbReference type="EMBL" id="BMOL01000011">
    <property type="protein sequence ID" value="GGL85099.1"/>
    <property type="molecule type" value="Genomic_DNA"/>
</dbReference>
<reference evidence="2" key="1">
    <citation type="journal article" date="2019" name="Int. J. Syst. Evol. Microbiol.">
        <title>The Global Catalogue of Microorganisms (GCM) 10K type strain sequencing project: providing services to taxonomists for standard genome sequencing and annotation.</title>
        <authorList>
            <consortium name="The Broad Institute Genomics Platform"/>
            <consortium name="The Broad Institute Genome Sequencing Center for Infectious Disease"/>
            <person name="Wu L."/>
            <person name="Ma J."/>
        </authorList>
    </citation>
    <scope>NUCLEOTIDE SEQUENCE [LARGE SCALE GENOMIC DNA]</scope>
    <source>
        <strain evidence="2">JCM 15442</strain>
    </source>
</reference>
<keyword evidence="2" id="KW-1185">Reference proteome</keyword>